<evidence type="ECO:0000313" key="7">
    <source>
        <dbReference type="EMBL" id="MBD3844221.1"/>
    </source>
</evidence>
<feature type="transmembrane region" description="Helical" evidence="5">
    <location>
        <begin position="76"/>
        <end position="100"/>
    </location>
</feature>
<reference evidence="7" key="1">
    <citation type="submission" date="2020-09" db="EMBL/GenBank/DDBJ databases">
        <title>Bosea spartocytisi sp. nov. a root nodule endophyte of Spartocytisus supranubius in the high mountain ecosystem fo the Teide National Park (Canary Islands, Spain).</title>
        <authorList>
            <person name="Pulido-Suarez L."/>
            <person name="Peix A."/>
            <person name="Igual J.M."/>
            <person name="Socas-Perez N."/>
            <person name="Velazquez E."/>
            <person name="Flores-Felix J.D."/>
            <person name="Leon-Barrios M."/>
        </authorList>
    </citation>
    <scope>NUCLEOTIDE SEQUENCE</scope>
    <source>
        <strain evidence="7">SSUT16</strain>
    </source>
</reference>
<feature type="domain" description="O-antigen ligase-related" evidence="6">
    <location>
        <begin position="210"/>
        <end position="355"/>
    </location>
</feature>
<feature type="transmembrane region" description="Helical" evidence="5">
    <location>
        <begin position="375"/>
        <end position="392"/>
    </location>
</feature>
<dbReference type="InterPro" id="IPR007016">
    <property type="entry name" value="O-antigen_ligase-rel_domated"/>
</dbReference>
<keyword evidence="4 5" id="KW-0472">Membrane</keyword>
<feature type="transmembrane region" description="Helical" evidence="5">
    <location>
        <begin position="171"/>
        <end position="191"/>
    </location>
</feature>
<dbReference type="AlphaFoldDB" id="A0A927E3N7"/>
<evidence type="ECO:0000256" key="4">
    <source>
        <dbReference type="ARBA" id="ARBA00023136"/>
    </source>
</evidence>
<feature type="transmembrane region" description="Helical" evidence="5">
    <location>
        <begin position="248"/>
        <end position="271"/>
    </location>
</feature>
<keyword evidence="2 5" id="KW-0812">Transmembrane</keyword>
<dbReference type="Pfam" id="PF04932">
    <property type="entry name" value="Wzy_C"/>
    <property type="match status" value="1"/>
</dbReference>
<dbReference type="Proteomes" id="UP000619295">
    <property type="component" value="Unassembled WGS sequence"/>
</dbReference>
<keyword evidence="8" id="KW-1185">Reference proteome</keyword>
<protein>
    <submittedName>
        <fullName evidence="7">O-antigen ligase family protein</fullName>
    </submittedName>
</protein>
<evidence type="ECO:0000313" key="8">
    <source>
        <dbReference type="Proteomes" id="UP000619295"/>
    </source>
</evidence>
<dbReference type="PANTHER" id="PTHR37422:SF21">
    <property type="entry name" value="EXOQ-LIKE PROTEIN"/>
    <property type="match status" value="1"/>
</dbReference>
<gene>
    <name evidence="7" type="ORF">IED13_00820</name>
</gene>
<dbReference type="RefSeq" id="WP_191123043.1">
    <property type="nucleotide sequence ID" value="NZ_JACXWY010000001.1"/>
</dbReference>
<feature type="transmembrane region" description="Helical" evidence="5">
    <location>
        <begin position="47"/>
        <end position="64"/>
    </location>
</feature>
<keyword evidence="3 5" id="KW-1133">Transmembrane helix</keyword>
<dbReference type="PANTHER" id="PTHR37422">
    <property type="entry name" value="TEICHURONIC ACID BIOSYNTHESIS PROTEIN TUAE"/>
    <property type="match status" value="1"/>
</dbReference>
<evidence type="ECO:0000256" key="1">
    <source>
        <dbReference type="ARBA" id="ARBA00004141"/>
    </source>
</evidence>
<evidence type="ECO:0000256" key="5">
    <source>
        <dbReference type="SAM" id="Phobius"/>
    </source>
</evidence>
<dbReference type="GO" id="GO:0016874">
    <property type="term" value="F:ligase activity"/>
    <property type="evidence" value="ECO:0007669"/>
    <property type="project" value="UniProtKB-KW"/>
</dbReference>
<feature type="transmembrane region" description="Helical" evidence="5">
    <location>
        <begin position="343"/>
        <end position="363"/>
    </location>
</feature>
<dbReference type="EMBL" id="JACXWY010000001">
    <property type="protein sequence ID" value="MBD3844221.1"/>
    <property type="molecule type" value="Genomic_DNA"/>
</dbReference>
<organism evidence="7 8">
    <name type="scientific">Bosea spartocytisi</name>
    <dbReference type="NCBI Taxonomy" id="2773451"/>
    <lineage>
        <taxon>Bacteria</taxon>
        <taxon>Pseudomonadati</taxon>
        <taxon>Pseudomonadota</taxon>
        <taxon>Alphaproteobacteria</taxon>
        <taxon>Hyphomicrobiales</taxon>
        <taxon>Boseaceae</taxon>
        <taxon>Bosea</taxon>
    </lineage>
</organism>
<proteinExistence type="predicted"/>
<comment type="subcellular location">
    <subcellularLocation>
        <location evidence="1">Membrane</location>
        <topology evidence="1">Multi-pass membrane protein</topology>
    </subcellularLocation>
</comment>
<dbReference type="InterPro" id="IPR051533">
    <property type="entry name" value="WaaL-like"/>
</dbReference>
<comment type="caution">
    <text evidence="7">The sequence shown here is derived from an EMBL/GenBank/DDBJ whole genome shotgun (WGS) entry which is preliminary data.</text>
</comment>
<feature type="transmembrane region" description="Helical" evidence="5">
    <location>
        <begin position="21"/>
        <end position="41"/>
    </location>
</feature>
<name>A0A927E3N7_9HYPH</name>
<sequence length="423" mass="44342">MSQPRLPVGQEAVSTSSLLSTRLVAAGSVLMVLMPLAMWLANRSAPLMLGLGAMTFIAAAVAAGRAGEVVARLRSLLATPLGLALAAFLAWALLSILWSHRPAASLRAWAELVLPAVFALAIAASGRFRPQPAWLRALAVAIILASLLAMVELASGLSQRAELGIGKLMSFVFNRPAITALVLAVPTIHGLWHMPAARRSDRILAVLLGLTVAALALRSESASARLGVAVCLVCWVASAYWPRLMLTAAAIGLVLTMAMAPVLGLAAHNWLPSVILNRFAVMTGQARIDIWQSFGEVVRVRPIAGAGFGTSASMDRHPVAAEVAPEHRVLLGVGHPHDMPLQAWVETGAIGAGILLAAGLLLLARLRRLPAREMAPRLALFAAAFAISVVGHGAWQGWWIAVLGAGILWFGPGAAARQGEDHG</sequence>
<evidence type="ECO:0000256" key="2">
    <source>
        <dbReference type="ARBA" id="ARBA00022692"/>
    </source>
</evidence>
<feature type="transmembrane region" description="Helical" evidence="5">
    <location>
        <begin position="106"/>
        <end position="126"/>
    </location>
</feature>
<accession>A0A927E3N7</accession>
<dbReference type="GO" id="GO:0016020">
    <property type="term" value="C:membrane"/>
    <property type="evidence" value="ECO:0007669"/>
    <property type="project" value="UniProtKB-SubCell"/>
</dbReference>
<feature type="transmembrane region" description="Helical" evidence="5">
    <location>
        <begin position="133"/>
        <end position="151"/>
    </location>
</feature>
<keyword evidence="7" id="KW-0436">Ligase</keyword>
<evidence type="ECO:0000256" key="3">
    <source>
        <dbReference type="ARBA" id="ARBA00022989"/>
    </source>
</evidence>
<feature type="transmembrane region" description="Helical" evidence="5">
    <location>
        <begin position="203"/>
        <end position="218"/>
    </location>
</feature>
<evidence type="ECO:0000259" key="6">
    <source>
        <dbReference type="Pfam" id="PF04932"/>
    </source>
</evidence>
<feature type="transmembrane region" description="Helical" evidence="5">
    <location>
        <begin position="224"/>
        <end position="241"/>
    </location>
</feature>